<evidence type="ECO:0000256" key="1">
    <source>
        <dbReference type="ARBA" id="ARBA00007596"/>
    </source>
</evidence>
<dbReference type="NCBIfam" id="NF001860">
    <property type="entry name" value="PRK00595.1"/>
    <property type="match status" value="1"/>
</dbReference>
<dbReference type="RefSeq" id="WP_093853560.1">
    <property type="nucleotide sequence ID" value="NZ_JAVRER010000007.1"/>
</dbReference>
<organism evidence="6 7">
    <name type="scientific">Streptomyces evansiae</name>
    <dbReference type="NCBI Taxonomy" id="3075535"/>
    <lineage>
        <taxon>Bacteria</taxon>
        <taxon>Bacillati</taxon>
        <taxon>Actinomycetota</taxon>
        <taxon>Actinomycetes</taxon>
        <taxon>Kitasatosporales</taxon>
        <taxon>Streptomycetaceae</taxon>
        <taxon>Streptomyces</taxon>
    </lineage>
</organism>
<dbReference type="NCBIfam" id="TIGR01023">
    <property type="entry name" value="rpmG_bact"/>
    <property type="match status" value="1"/>
</dbReference>
<accession>A0ABD5E1T5</accession>
<dbReference type="Gene3D" id="2.20.28.120">
    <property type="entry name" value="Ribosomal protein L33"/>
    <property type="match status" value="1"/>
</dbReference>
<dbReference type="Proteomes" id="UP001183607">
    <property type="component" value="Unassembled WGS sequence"/>
</dbReference>
<dbReference type="InterPro" id="IPR011332">
    <property type="entry name" value="Ribosomal_zn-bd"/>
</dbReference>
<dbReference type="GO" id="GO:1990904">
    <property type="term" value="C:ribonucleoprotein complex"/>
    <property type="evidence" value="ECO:0007669"/>
    <property type="project" value="UniProtKB-KW"/>
</dbReference>
<evidence type="ECO:0000256" key="5">
    <source>
        <dbReference type="HAMAP-Rule" id="MF_00294"/>
    </source>
</evidence>
<comment type="similarity">
    <text evidence="1 5">Belongs to the bacterial ribosomal protein bL33 family.</text>
</comment>
<dbReference type="Pfam" id="PF00471">
    <property type="entry name" value="Ribosomal_L33"/>
    <property type="match status" value="1"/>
</dbReference>
<dbReference type="EMBL" id="JAVRER010000007">
    <property type="protein sequence ID" value="MDT0415044.1"/>
    <property type="molecule type" value="Genomic_DNA"/>
</dbReference>
<name>A0ABD5E1T5_9ACTN</name>
<dbReference type="AlphaFoldDB" id="A0ABD5E1T5"/>
<evidence type="ECO:0000313" key="7">
    <source>
        <dbReference type="Proteomes" id="UP001183607"/>
    </source>
</evidence>
<keyword evidence="2 5" id="KW-0689">Ribosomal protein</keyword>
<reference evidence="7" key="1">
    <citation type="submission" date="2023-07" db="EMBL/GenBank/DDBJ databases">
        <title>30 novel species of actinomycetes from the DSMZ collection.</title>
        <authorList>
            <person name="Nouioui I."/>
        </authorList>
    </citation>
    <scope>NUCLEOTIDE SEQUENCE [LARGE SCALE GENOMIC DNA]</scope>
    <source>
        <strain evidence="7">DSM 41982</strain>
    </source>
</reference>
<proteinExistence type="inferred from homology"/>
<dbReference type="InterPro" id="IPR001705">
    <property type="entry name" value="Ribosomal_bL33"/>
</dbReference>
<comment type="caution">
    <text evidence="6">The sequence shown here is derived from an EMBL/GenBank/DDBJ whole genome shotgun (WGS) entry which is preliminary data.</text>
</comment>
<dbReference type="HAMAP" id="MF_00294">
    <property type="entry name" value="Ribosomal_bL33"/>
    <property type="match status" value="1"/>
</dbReference>
<dbReference type="GO" id="GO:0005840">
    <property type="term" value="C:ribosome"/>
    <property type="evidence" value="ECO:0007669"/>
    <property type="project" value="UniProtKB-KW"/>
</dbReference>
<dbReference type="FunFam" id="2.20.28.120:FF:000002">
    <property type="entry name" value="50S ribosomal protein L33"/>
    <property type="match status" value="1"/>
</dbReference>
<evidence type="ECO:0000256" key="4">
    <source>
        <dbReference type="ARBA" id="ARBA00035176"/>
    </source>
</evidence>
<dbReference type="GO" id="GO:0006412">
    <property type="term" value="P:translation"/>
    <property type="evidence" value="ECO:0007669"/>
    <property type="project" value="UniProtKB-UniRule"/>
</dbReference>
<dbReference type="SUPFAM" id="SSF57829">
    <property type="entry name" value="Zn-binding ribosomal proteins"/>
    <property type="match status" value="1"/>
</dbReference>
<dbReference type="InterPro" id="IPR038584">
    <property type="entry name" value="Ribosomal_bL33_sf"/>
</dbReference>
<dbReference type="PANTHER" id="PTHR15238:SF1">
    <property type="entry name" value="LARGE RIBOSOMAL SUBUNIT PROTEIN BL33M"/>
    <property type="match status" value="1"/>
</dbReference>
<evidence type="ECO:0000256" key="2">
    <source>
        <dbReference type="ARBA" id="ARBA00022980"/>
    </source>
</evidence>
<dbReference type="PANTHER" id="PTHR15238">
    <property type="entry name" value="54S RIBOSOMAL PROTEIN L39, MITOCHONDRIAL"/>
    <property type="match status" value="1"/>
</dbReference>
<evidence type="ECO:0000313" key="6">
    <source>
        <dbReference type="EMBL" id="MDT0415044.1"/>
    </source>
</evidence>
<protein>
    <recommendedName>
        <fullName evidence="4 5">Large ribosomal subunit protein bL33</fullName>
    </recommendedName>
</protein>
<dbReference type="GO" id="GO:0005737">
    <property type="term" value="C:cytoplasm"/>
    <property type="evidence" value="ECO:0007669"/>
    <property type="project" value="UniProtKB-ARBA"/>
</dbReference>
<sequence length="54" mass="6528">MARDELRPIVKLRSTAGTGYTCVTRKNRRNDPDRLVLRTYEPLLRRHVDFREER</sequence>
<gene>
    <name evidence="5 6" type="primary">rpmG</name>
    <name evidence="6" type="ORF">RM574_06025</name>
</gene>
<evidence type="ECO:0000256" key="3">
    <source>
        <dbReference type="ARBA" id="ARBA00023274"/>
    </source>
</evidence>
<keyword evidence="3 5" id="KW-0687">Ribonucleoprotein</keyword>